<keyword evidence="5 8" id="KW-0378">Hydrolase</keyword>
<protein>
    <recommendedName>
        <fullName evidence="4 8">Sucrose-6-phosphate hydrolase</fullName>
        <ecNumber evidence="3 8">3.2.1.26</ecNumber>
    </recommendedName>
    <alternativeName>
        <fullName evidence="7 9">Invertase</fullName>
    </alternativeName>
</protein>
<comment type="function">
    <text evidence="9">Enables the bacterium to metabolize sucrose as a sole carbon source.</text>
</comment>
<evidence type="ECO:0000259" key="10">
    <source>
        <dbReference type="Pfam" id="PF00251"/>
    </source>
</evidence>
<dbReference type="SUPFAM" id="SSF49899">
    <property type="entry name" value="Concanavalin A-like lectins/glucanases"/>
    <property type="match status" value="1"/>
</dbReference>
<dbReference type="GO" id="GO:0004564">
    <property type="term" value="F:beta-fructofuranosidase activity"/>
    <property type="evidence" value="ECO:0007669"/>
    <property type="project" value="UniProtKB-EC"/>
</dbReference>
<evidence type="ECO:0000256" key="8">
    <source>
        <dbReference type="RuleBase" id="RU362110"/>
    </source>
</evidence>
<dbReference type="NCBIfam" id="TIGR01322">
    <property type="entry name" value="scrB_fam"/>
    <property type="match status" value="1"/>
</dbReference>
<evidence type="ECO:0000313" key="13">
    <source>
        <dbReference type="Proteomes" id="UP000487649"/>
    </source>
</evidence>
<dbReference type="PANTHER" id="PTHR43101">
    <property type="entry name" value="BETA-FRUCTOSIDASE"/>
    <property type="match status" value="1"/>
</dbReference>
<feature type="domain" description="Glycosyl hydrolase family 32 N-terminal" evidence="10">
    <location>
        <begin position="37"/>
        <end position="342"/>
    </location>
</feature>
<evidence type="ECO:0000256" key="9">
    <source>
        <dbReference type="RuleBase" id="RU365015"/>
    </source>
</evidence>
<dbReference type="EMBL" id="WMQE01000015">
    <property type="protein sequence ID" value="MTK21324.1"/>
    <property type="molecule type" value="Genomic_DNA"/>
</dbReference>
<dbReference type="InterPro" id="IPR051214">
    <property type="entry name" value="GH32_Enzymes"/>
</dbReference>
<dbReference type="RefSeq" id="WP_006784384.1">
    <property type="nucleotide sequence ID" value="NZ_JADNAQ010000001.1"/>
</dbReference>
<dbReference type="Proteomes" id="UP000487649">
    <property type="component" value="Unassembled WGS sequence"/>
</dbReference>
<dbReference type="PROSITE" id="PS00609">
    <property type="entry name" value="GLYCOSYL_HYDROL_F32"/>
    <property type="match status" value="1"/>
</dbReference>
<evidence type="ECO:0000256" key="5">
    <source>
        <dbReference type="ARBA" id="ARBA00022801"/>
    </source>
</evidence>
<dbReference type="Gene3D" id="2.115.10.20">
    <property type="entry name" value="Glycosyl hydrolase domain, family 43"/>
    <property type="match status" value="1"/>
</dbReference>
<dbReference type="InterPro" id="IPR018053">
    <property type="entry name" value="Glyco_hydro_32_AS"/>
</dbReference>
<evidence type="ECO:0000313" key="12">
    <source>
        <dbReference type="EMBL" id="MTK21324.1"/>
    </source>
</evidence>
<dbReference type="SUPFAM" id="SSF75005">
    <property type="entry name" value="Arabinanase/levansucrase/invertase"/>
    <property type="match status" value="1"/>
</dbReference>
<comment type="similarity">
    <text evidence="2 8">Belongs to the glycosyl hydrolase 32 family.</text>
</comment>
<evidence type="ECO:0000259" key="11">
    <source>
        <dbReference type="Pfam" id="PF08244"/>
    </source>
</evidence>
<sequence length="494" mass="57288">MEWPRELRYRRIEEVAECEITDLKNRVDACSHRQTFHIQPTTGLLNDPNGFSFYNGEYHLFYQWFPLGPVHGVKYWYHTASKDLVNWENRGIALSPDCALDSHGVFSGTAIEHNGLLYLMYTGNTRDENWIRHPYQCLAVMNEAGEIKKYPEAVIKNVPKGITDNFRDPKVFKIEDKFYCIVGAEKMTDEGNKGTVVYYESSNLEEWTYKGEINTTFENNSGFMWECPDYFTLEGQGIMLMSPQGMAPEGDKYQNVFQSGYLVGEPINFETGIFNHGEFTELDRGFEFYAPQTMEDPKGRRILVGWLGLPELDCVTDESGWAHCLTLPRELTVKNNKLIQKPIEELKKLRHHRVEVKTTLNAESKKFMGFEGITYELQCRFTDLTQGRVGVKLRKSEQEETVFYYDIENKKLVLNREKSGKMCGEEYGSIRQCHFEANELRLQIFVDQSSVEIFVNDGEEVFTTRIFTKEESQGIEFFADSSVDLEATLWEIKK</sequence>
<dbReference type="GO" id="GO:0005737">
    <property type="term" value="C:cytoplasm"/>
    <property type="evidence" value="ECO:0007669"/>
    <property type="project" value="UniProtKB-SubCell"/>
</dbReference>
<name>A0A9X4XDK3_9FIRM</name>
<comment type="caution">
    <text evidence="12">The sequence shown here is derived from an EMBL/GenBank/DDBJ whole genome shotgun (WGS) entry which is preliminary data.</text>
</comment>
<evidence type="ECO:0000256" key="2">
    <source>
        <dbReference type="ARBA" id="ARBA00009902"/>
    </source>
</evidence>
<dbReference type="InterPro" id="IPR023296">
    <property type="entry name" value="Glyco_hydro_beta-prop_sf"/>
</dbReference>
<dbReference type="InterPro" id="IPR006232">
    <property type="entry name" value="Suc6P_hydrolase"/>
</dbReference>
<dbReference type="InterPro" id="IPR013148">
    <property type="entry name" value="Glyco_hydro_32_N"/>
</dbReference>
<reference evidence="12 13" key="1">
    <citation type="journal article" date="2019" name="Nat. Med.">
        <title>A library of human gut bacterial isolates paired with longitudinal multiomics data enables mechanistic microbiome research.</title>
        <authorList>
            <person name="Poyet M."/>
            <person name="Groussin M."/>
            <person name="Gibbons S.M."/>
            <person name="Avila-Pacheco J."/>
            <person name="Jiang X."/>
            <person name="Kearney S.M."/>
            <person name="Perrotta A.R."/>
            <person name="Berdy B."/>
            <person name="Zhao S."/>
            <person name="Lieberman T.D."/>
            <person name="Swanson P.K."/>
            <person name="Smith M."/>
            <person name="Roesemann S."/>
            <person name="Alexander J.E."/>
            <person name="Rich S.A."/>
            <person name="Livny J."/>
            <person name="Vlamakis H."/>
            <person name="Clish C."/>
            <person name="Bullock K."/>
            <person name="Deik A."/>
            <person name="Scott J."/>
            <person name="Pierce K.A."/>
            <person name="Xavier R.J."/>
            <person name="Alm E.J."/>
        </authorList>
    </citation>
    <scope>NUCLEOTIDE SEQUENCE [LARGE SCALE GENOMIC DNA]</scope>
    <source>
        <strain evidence="12 13">BIOML-A198</strain>
    </source>
</reference>
<evidence type="ECO:0000256" key="1">
    <source>
        <dbReference type="ARBA" id="ARBA00004914"/>
    </source>
</evidence>
<evidence type="ECO:0000256" key="3">
    <source>
        <dbReference type="ARBA" id="ARBA00012758"/>
    </source>
</evidence>
<dbReference type="InterPro" id="IPR013320">
    <property type="entry name" value="ConA-like_dom_sf"/>
</dbReference>
<comment type="pathway">
    <text evidence="1 9">Glycan biosynthesis; sucrose metabolism.</text>
</comment>
<feature type="domain" description="Glycosyl hydrolase family 32 C-terminal" evidence="11">
    <location>
        <begin position="345"/>
        <end position="490"/>
    </location>
</feature>
<evidence type="ECO:0000256" key="6">
    <source>
        <dbReference type="ARBA" id="ARBA00023295"/>
    </source>
</evidence>
<dbReference type="CDD" id="cd18623">
    <property type="entry name" value="GH32_ScrB-like"/>
    <property type="match status" value="1"/>
</dbReference>
<dbReference type="Pfam" id="PF08244">
    <property type="entry name" value="Glyco_hydro_32C"/>
    <property type="match status" value="1"/>
</dbReference>
<dbReference type="Gene3D" id="2.60.120.560">
    <property type="entry name" value="Exo-inulinase, domain 1"/>
    <property type="match status" value="1"/>
</dbReference>
<dbReference type="Pfam" id="PF00251">
    <property type="entry name" value="Glyco_hydro_32N"/>
    <property type="match status" value="1"/>
</dbReference>
<keyword evidence="9" id="KW-0119">Carbohydrate metabolism</keyword>
<comment type="subcellular location">
    <subcellularLocation>
        <location evidence="9">Cytoplasm</location>
    </subcellularLocation>
</comment>
<accession>A0A9X4XDK3</accession>
<dbReference type="SMART" id="SM00640">
    <property type="entry name" value="Glyco_32"/>
    <property type="match status" value="1"/>
</dbReference>
<organism evidence="12 13">
    <name type="scientific">Turicibacter sanguinis</name>
    <dbReference type="NCBI Taxonomy" id="154288"/>
    <lineage>
        <taxon>Bacteria</taxon>
        <taxon>Bacillati</taxon>
        <taxon>Bacillota</taxon>
        <taxon>Erysipelotrichia</taxon>
        <taxon>Erysipelotrichales</taxon>
        <taxon>Turicibacteraceae</taxon>
        <taxon>Turicibacter</taxon>
    </lineage>
</organism>
<comment type="catalytic activity">
    <reaction evidence="8">
        <text>Hydrolysis of terminal non-reducing beta-D-fructofuranoside residues in beta-D-fructofuranosides.</text>
        <dbReference type="EC" id="3.2.1.26"/>
    </reaction>
</comment>
<keyword evidence="9" id="KW-0963">Cytoplasm</keyword>
<keyword evidence="6 8" id="KW-0326">Glycosidase</keyword>
<proteinExistence type="inferred from homology"/>
<evidence type="ECO:0000256" key="4">
    <source>
        <dbReference type="ARBA" id="ARBA00019623"/>
    </source>
</evidence>
<dbReference type="InterPro" id="IPR001362">
    <property type="entry name" value="Glyco_hydro_32"/>
</dbReference>
<dbReference type="GO" id="GO:0005975">
    <property type="term" value="P:carbohydrate metabolic process"/>
    <property type="evidence" value="ECO:0007669"/>
    <property type="project" value="InterPro"/>
</dbReference>
<evidence type="ECO:0000256" key="7">
    <source>
        <dbReference type="ARBA" id="ARBA00033367"/>
    </source>
</evidence>
<dbReference type="PANTHER" id="PTHR43101:SF1">
    <property type="entry name" value="BETA-FRUCTOSIDASE"/>
    <property type="match status" value="1"/>
</dbReference>
<gene>
    <name evidence="12" type="ORF">GMA92_07810</name>
</gene>
<dbReference type="AlphaFoldDB" id="A0A9X4XDK3"/>
<dbReference type="InterPro" id="IPR013189">
    <property type="entry name" value="Glyco_hydro_32_C"/>
</dbReference>
<dbReference type="EC" id="3.2.1.26" evidence="3 8"/>